<keyword evidence="4" id="KW-0805">Transcription regulation</keyword>
<evidence type="ECO:0000256" key="5">
    <source>
        <dbReference type="ARBA" id="ARBA00023163"/>
    </source>
</evidence>
<dbReference type="Pfam" id="PF01029">
    <property type="entry name" value="NusB"/>
    <property type="match status" value="1"/>
</dbReference>
<dbReference type="InterPro" id="IPR006027">
    <property type="entry name" value="NusB_RsmB_TIM44"/>
</dbReference>
<protein>
    <recommendedName>
        <fullName evidence="7">NusB/RsmB/TIM44 domain-containing protein</fullName>
    </recommendedName>
</protein>
<feature type="domain" description="NusB/RsmB/TIM44" evidence="7">
    <location>
        <begin position="5"/>
        <end position="151"/>
    </location>
</feature>
<accession>X1U6B9</accession>
<dbReference type="EMBL" id="BARW01006344">
    <property type="protein sequence ID" value="GAI87864.1"/>
    <property type="molecule type" value="Genomic_DNA"/>
</dbReference>
<reference evidence="8" key="1">
    <citation type="journal article" date="2014" name="Front. Microbiol.">
        <title>High frequency of phylogenetically diverse reductive dehalogenase-homologous genes in deep subseafloor sedimentary metagenomes.</title>
        <authorList>
            <person name="Kawai M."/>
            <person name="Futagami T."/>
            <person name="Toyoda A."/>
            <person name="Takaki Y."/>
            <person name="Nishi S."/>
            <person name="Hori S."/>
            <person name="Arai W."/>
            <person name="Tsubouchi T."/>
            <person name="Morono Y."/>
            <person name="Uchiyama I."/>
            <person name="Ito T."/>
            <person name="Fujiyama A."/>
            <person name="Inagaki F."/>
            <person name="Takami H."/>
        </authorList>
    </citation>
    <scope>NUCLEOTIDE SEQUENCE</scope>
    <source>
        <strain evidence="8">Expedition CK06-06</strain>
    </source>
</reference>
<dbReference type="GO" id="GO:0003723">
    <property type="term" value="F:RNA binding"/>
    <property type="evidence" value="ECO:0007669"/>
    <property type="project" value="UniProtKB-KW"/>
</dbReference>
<keyword evidence="6" id="KW-0472">Membrane</keyword>
<comment type="caution">
    <text evidence="8">The sequence shown here is derived from an EMBL/GenBank/DDBJ whole genome shotgun (WGS) entry which is preliminary data.</text>
</comment>
<keyword evidence="6" id="KW-1133">Transmembrane helix</keyword>
<evidence type="ECO:0000256" key="4">
    <source>
        <dbReference type="ARBA" id="ARBA00023015"/>
    </source>
</evidence>
<gene>
    <name evidence="8" type="ORF">S12H4_13321</name>
</gene>
<dbReference type="InterPro" id="IPR035926">
    <property type="entry name" value="NusB-like_sf"/>
</dbReference>
<evidence type="ECO:0000256" key="3">
    <source>
        <dbReference type="ARBA" id="ARBA00022884"/>
    </source>
</evidence>
<evidence type="ECO:0000256" key="2">
    <source>
        <dbReference type="ARBA" id="ARBA00022814"/>
    </source>
</evidence>
<dbReference type="Gene3D" id="1.10.940.10">
    <property type="entry name" value="NusB-like"/>
    <property type="match status" value="1"/>
</dbReference>
<evidence type="ECO:0000313" key="8">
    <source>
        <dbReference type="EMBL" id="GAI87864.1"/>
    </source>
</evidence>
<keyword evidence="2" id="KW-0889">Transcription antitermination</keyword>
<dbReference type="InterPro" id="IPR011605">
    <property type="entry name" value="NusB_fam"/>
</dbReference>
<dbReference type="HAMAP" id="MF_00073">
    <property type="entry name" value="NusB"/>
    <property type="match status" value="1"/>
</dbReference>
<organism evidence="8">
    <name type="scientific">marine sediment metagenome</name>
    <dbReference type="NCBI Taxonomy" id="412755"/>
    <lineage>
        <taxon>unclassified sequences</taxon>
        <taxon>metagenomes</taxon>
        <taxon>ecological metagenomes</taxon>
    </lineage>
</organism>
<dbReference type="GO" id="GO:0006353">
    <property type="term" value="P:DNA-templated transcription termination"/>
    <property type="evidence" value="ECO:0007669"/>
    <property type="project" value="InterPro"/>
</dbReference>
<name>X1U6B9_9ZZZZ</name>
<proteinExistence type="inferred from homology"/>
<dbReference type="PANTHER" id="PTHR11078:SF3">
    <property type="entry name" value="ANTITERMINATION NUSB DOMAIN-CONTAINING PROTEIN"/>
    <property type="match status" value="1"/>
</dbReference>
<evidence type="ECO:0000256" key="6">
    <source>
        <dbReference type="SAM" id="Phobius"/>
    </source>
</evidence>
<keyword evidence="5" id="KW-0804">Transcription</keyword>
<keyword evidence="3" id="KW-0694">RNA-binding</keyword>
<dbReference type="PANTHER" id="PTHR11078">
    <property type="entry name" value="N UTILIZATION SUBSTANCE PROTEIN B-RELATED"/>
    <property type="match status" value="1"/>
</dbReference>
<dbReference type="AlphaFoldDB" id="X1U6B9"/>
<feature type="non-terminal residue" evidence="8">
    <location>
        <position position="183"/>
    </location>
</feature>
<dbReference type="SUPFAM" id="SSF48013">
    <property type="entry name" value="NusB-like"/>
    <property type="match status" value="1"/>
</dbReference>
<dbReference type="GO" id="GO:0005829">
    <property type="term" value="C:cytosol"/>
    <property type="evidence" value="ECO:0007669"/>
    <property type="project" value="TreeGrafter"/>
</dbReference>
<evidence type="ECO:0000259" key="7">
    <source>
        <dbReference type="Pfam" id="PF01029"/>
    </source>
</evidence>
<comment type="similarity">
    <text evidence="1">Belongs to the NusB family.</text>
</comment>
<evidence type="ECO:0000256" key="1">
    <source>
        <dbReference type="ARBA" id="ARBA00005952"/>
    </source>
</evidence>
<dbReference type="NCBIfam" id="TIGR01951">
    <property type="entry name" value="nusB"/>
    <property type="match status" value="1"/>
</dbReference>
<sequence>MTSRRKAREVVLKILYLSESRGINVDTAIDEMSAIDKEIADLTDDSDIKYLHPFSLGLDEKQKEFVITLSRRIEENRDVLNNYIKPVLKNWDFSRISRIDRIILWIALAEMLYLFDIPIAVSFNEAIELAKKFSSEKSSSFVNGILDAAARNMGVNAKSPDFEDGSEKSLIVVALSFEDAPVV</sequence>
<feature type="transmembrane region" description="Helical" evidence="6">
    <location>
        <begin position="102"/>
        <end position="123"/>
    </location>
</feature>
<dbReference type="GO" id="GO:0031564">
    <property type="term" value="P:transcription antitermination"/>
    <property type="evidence" value="ECO:0007669"/>
    <property type="project" value="UniProtKB-KW"/>
</dbReference>
<keyword evidence="6" id="KW-0812">Transmembrane</keyword>